<proteinExistence type="predicted"/>
<reference evidence="1" key="1">
    <citation type="submission" date="2023-03" db="EMBL/GenBank/DDBJ databases">
        <title>Lomoglobus Profundus gen. nov., sp. nov., a novel member of the phylum Verrucomicrobia, isolated from deep-marine sediment of South China Sea.</title>
        <authorList>
            <person name="Ahmad T."/>
            <person name="Ishaq S.E."/>
            <person name="Wang F."/>
        </authorList>
    </citation>
    <scope>NUCLEOTIDE SEQUENCE</scope>
    <source>
        <strain evidence="1">LMO-M01</strain>
    </source>
</reference>
<keyword evidence="2" id="KW-1185">Reference proteome</keyword>
<gene>
    <name evidence="1" type="ORF">PXH66_19220</name>
</gene>
<dbReference type="RefSeq" id="WP_330930891.1">
    <property type="nucleotide sequence ID" value="NZ_CP119075.1"/>
</dbReference>
<dbReference type="Proteomes" id="UP001218638">
    <property type="component" value="Chromosome"/>
</dbReference>
<dbReference type="EMBL" id="CP119075">
    <property type="protein sequence ID" value="WED64476.1"/>
    <property type="molecule type" value="Genomic_DNA"/>
</dbReference>
<dbReference type="AlphaFoldDB" id="A0AAF0CNE8"/>
<organism evidence="1 2">
    <name type="scientific">Synoicihabitans lomoniglobus</name>
    <dbReference type="NCBI Taxonomy" id="2909285"/>
    <lineage>
        <taxon>Bacteria</taxon>
        <taxon>Pseudomonadati</taxon>
        <taxon>Verrucomicrobiota</taxon>
        <taxon>Opitutia</taxon>
        <taxon>Opitutales</taxon>
        <taxon>Opitutaceae</taxon>
        <taxon>Synoicihabitans</taxon>
    </lineage>
</organism>
<protein>
    <submittedName>
        <fullName evidence="1">Uncharacterized protein</fullName>
    </submittedName>
</protein>
<dbReference type="KEGG" id="slom:PXH66_19220"/>
<evidence type="ECO:0000313" key="1">
    <source>
        <dbReference type="EMBL" id="WED64476.1"/>
    </source>
</evidence>
<accession>A0AAF0CNE8</accession>
<name>A0AAF0CNE8_9BACT</name>
<evidence type="ECO:0000313" key="2">
    <source>
        <dbReference type="Proteomes" id="UP001218638"/>
    </source>
</evidence>
<sequence>MSNKNFIVLWAVYGTKDRSTDVSKKVQGFVEKHFLKYMQHPFDVPPPDFKVHNDMLGDPDPGHSKHFAMSYNYNGMNMYRACAEGETLDLSQCNNIYIEGAIYGAKKGGFDVTQKVRQMVDQVGETKIRASNHNFGDPAPGNGKHLGIVYRVGNKTFHRACKEGQTLQLS</sequence>